<keyword evidence="5" id="KW-0238">DNA-binding</keyword>
<dbReference type="InterPro" id="IPR008906">
    <property type="entry name" value="HATC_C_dom"/>
</dbReference>
<evidence type="ECO:0000256" key="5">
    <source>
        <dbReference type="ARBA" id="ARBA00023125"/>
    </source>
</evidence>
<dbReference type="EMBL" id="LNFO01005922">
    <property type="protein sequence ID" value="KUF75952.1"/>
    <property type="molecule type" value="Genomic_DNA"/>
</dbReference>
<protein>
    <recommendedName>
        <fullName evidence="11">BED-type domain-containing protein</fullName>
    </recommendedName>
</protein>
<organism evidence="9 10">
    <name type="scientific">Phytophthora nicotianae</name>
    <name type="common">Potato buckeye rot agent</name>
    <name type="synonym">Phytophthora parasitica</name>
    <dbReference type="NCBI Taxonomy" id="4792"/>
    <lineage>
        <taxon>Eukaryota</taxon>
        <taxon>Sar</taxon>
        <taxon>Stramenopiles</taxon>
        <taxon>Oomycota</taxon>
        <taxon>Peronosporomycetes</taxon>
        <taxon>Peronosporales</taxon>
        <taxon>Peronosporaceae</taxon>
        <taxon>Phytophthora</taxon>
    </lineage>
</organism>
<evidence type="ECO:0000256" key="2">
    <source>
        <dbReference type="ARBA" id="ARBA00022723"/>
    </source>
</evidence>
<evidence type="ECO:0008006" key="11">
    <source>
        <dbReference type="Google" id="ProtNLM"/>
    </source>
</evidence>
<proteinExistence type="predicted"/>
<keyword evidence="6" id="KW-0539">Nucleus</keyword>
<keyword evidence="4" id="KW-0862">Zinc</keyword>
<dbReference type="PANTHER" id="PTHR40866">
    <property type="entry name" value="BED-TYPE DOMAIN-CONTAINING PROTEIN"/>
    <property type="match status" value="1"/>
</dbReference>
<feature type="domain" description="BED-type" evidence="7">
    <location>
        <begin position="27"/>
        <end position="58"/>
    </location>
</feature>
<reference evidence="9 10" key="1">
    <citation type="submission" date="2015-11" db="EMBL/GenBank/DDBJ databases">
        <title>Genomes and virulence difference between two physiological races of Phytophthora nicotianae.</title>
        <authorList>
            <person name="Liu H."/>
            <person name="Ma X."/>
            <person name="Yu H."/>
            <person name="Fang D."/>
            <person name="Li Y."/>
            <person name="Wang X."/>
            <person name="Wang W."/>
            <person name="Dong Y."/>
            <person name="Xiao B."/>
        </authorList>
    </citation>
    <scope>NUCLEOTIDE SEQUENCE [LARGE SCALE GENOMIC DNA]</scope>
    <source>
        <strain evidence="10">race 0</strain>
    </source>
</reference>
<dbReference type="GO" id="GO:0008270">
    <property type="term" value="F:zinc ion binding"/>
    <property type="evidence" value="ECO:0007669"/>
    <property type="project" value="UniProtKB-KW"/>
</dbReference>
<keyword evidence="2" id="KW-0479">Metal-binding</keyword>
<name>A0A0W8BW18_PHYNI</name>
<evidence type="ECO:0000256" key="4">
    <source>
        <dbReference type="ARBA" id="ARBA00022833"/>
    </source>
</evidence>
<dbReference type="AlphaFoldDB" id="A0A0W8BW18"/>
<dbReference type="GO" id="GO:0046983">
    <property type="term" value="F:protein dimerization activity"/>
    <property type="evidence" value="ECO:0007669"/>
    <property type="project" value="InterPro"/>
</dbReference>
<dbReference type="Pfam" id="PF02892">
    <property type="entry name" value="zf-BED"/>
    <property type="match status" value="1"/>
</dbReference>
<dbReference type="InterPro" id="IPR003656">
    <property type="entry name" value="Znf_BED"/>
</dbReference>
<feature type="domain" description="HAT C-terminal dimerisation" evidence="8">
    <location>
        <begin position="191"/>
        <end position="230"/>
    </location>
</feature>
<dbReference type="PANTHER" id="PTHR40866:SF1">
    <property type="entry name" value="BED-TYPE DOMAIN-CONTAINING PROTEIN"/>
    <property type="match status" value="1"/>
</dbReference>
<evidence type="ECO:0000259" key="8">
    <source>
        <dbReference type="Pfam" id="PF05699"/>
    </source>
</evidence>
<sequence>MDTEVCDIDNPTNRQLVSTIFFPTSVDRWRCRICAKQRVQVSGKSYTNLIDHLQRPHSDATIDSPYKHILRHGTSIPVVNVPSLAKGIHDWIEWTVMENQPLSLCKTELVRKNTTLPKINPKSLKGHIRALVEVVRSEIKAKLPGQRLGLVFDIWSENWYHFVATFAVVPSKDASDPTEPVESRYMNLDWIPPTSNDVERLFSQAGLVYSDHRQSMHPETLEQLLFLRQNRALWSAVTVAAILNHPRTPEKANVPRSGFTGHVILLLRSSSVGKYAS</sequence>
<comment type="subcellular location">
    <subcellularLocation>
        <location evidence="1">Nucleus</location>
    </subcellularLocation>
</comment>
<evidence type="ECO:0000259" key="7">
    <source>
        <dbReference type="Pfam" id="PF02892"/>
    </source>
</evidence>
<dbReference type="SUPFAM" id="SSF53098">
    <property type="entry name" value="Ribonuclease H-like"/>
    <property type="match status" value="1"/>
</dbReference>
<dbReference type="GO" id="GO:0003677">
    <property type="term" value="F:DNA binding"/>
    <property type="evidence" value="ECO:0007669"/>
    <property type="project" value="UniProtKB-KW"/>
</dbReference>
<keyword evidence="3" id="KW-0863">Zinc-finger</keyword>
<dbReference type="GO" id="GO:0005634">
    <property type="term" value="C:nucleus"/>
    <property type="evidence" value="ECO:0007669"/>
    <property type="project" value="UniProtKB-SubCell"/>
</dbReference>
<evidence type="ECO:0000256" key="6">
    <source>
        <dbReference type="ARBA" id="ARBA00023242"/>
    </source>
</evidence>
<dbReference type="Proteomes" id="UP000052943">
    <property type="component" value="Unassembled WGS sequence"/>
</dbReference>
<gene>
    <name evidence="9" type="ORF">AM587_10003441</name>
</gene>
<dbReference type="InterPro" id="IPR012337">
    <property type="entry name" value="RNaseH-like_sf"/>
</dbReference>
<evidence type="ECO:0000256" key="1">
    <source>
        <dbReference type="ARBA" id="ARBA00004123"/>
    </source>
</evidence>
<accession>A0A0W8BW18</accession>
<comment type="caution">
    <text evidence="9">The sequence shown here is derived from an EMBL/GenBank/DDBJ whole genome shotgun (WGS) entry which is preliminary data.</text>
</comment>
<evidence type="ECO:0000313" key="10">
    <source>
        <dbReference type="Proteomes" id="UP000052943"/>
    </source>
</evidence>
<evidence type="ECO:0000313" key="9">
    <source>
        <dbReference type="EMBL" id="KUF75952.1"/>
    </source>
</evidence>
<evidence type="ECO:0000256" key="3">
    <source>
        <dbReference type="ARBA" id="ARBA00022771"/>
    </source>
</evidence>
<dbReference type="Pfam" id="PF05699">
    <property type="entry name" value="Dimer_Tnp_hAT"/>
    <property type="match status" value="1"/>
</dbReference>